<evidence type="ECO:0000256" key="4">
    <source>
        <dbReference type="SAM" id="MobiDB-lite"/>
    </source>
</evidence>
<dbReference type="PANTHER" id="PTHR40661">
    <property type="match status" value="1"/>
</dbReference>
<keyword evidence="1" id="KW-0805">Transcription regulation</keyword>
<dbReference type="SUPFAM" id="SSF51306">
    <property type="entry name" value="LexA/Signal peptidase"/>
    <property type="match status" value="1"/>
</dbReference>
<dbReference type="InterPro" id="IPR015927">
    <property type="entry name" value="Peptidase_S24_S26A/B/C"/>
</dbReference>
<dbReference type="RefSeq" id="WP_271087625.1">
    <property type="nucleotide sequence ID" value="NZ_JAPJZH010000001.1"/>
</dbReference>
<dbReference type="SMART" id="SM00530">
    <property type="entry name" value="HTH_XRE"/>
    <property type="match status" value="1"/>
</dbReference>
<keyword evidence="7" id="KW-1185">Reference proteome</keyword>
<evidence type="ECO:0000256" key="3">
    <source>
        <dbReference type="ARBA" id="ARBA00023163"/>
    </source>
</evidence>
<dbReference type="PROSITE" id="PS50943">
    <property type="entry name" value="HTH_CROC1"/>
    <property type="match status" value="1"/>
</dbReference>
<dbReference type="PANTHER" id="PTHR40661:SF3">
    <property type="entry name" value="FELS-1 PROPHAGE TRANSCRIPTIONAL REGULATOR"/>
    <property type="match status" value="1"/>
</dbReference>
<keyword evidence="2" id="KW-0238">DNA-binding</keyword>
<evidence type="ECO:0000256" key="2">
    <source>
        <dbReference type="ARBA" id="ARBA00023125"/>
    </source>
</evidence>
<dbReference type="Gene3D" id="1.10.260.40">
    <property type="entry name" value="lambda repressor-like DNA-binding domains"/>
    <property type="match status" value="1"/>
</dbReference>
<dbReference type="Proteomes" id="UP001148313">
    <property type="component" value="Unassembled WGS sequence"/>
</dbReference>
<gene>
    <name evidence="6" type="ORF">OOZ53_02025</name>
</gene>
<dbReference type="CDD" id="cd00093">
    <property type="entry name" value="HTH_XRE"/>
    <property type="match status" value="1"/>
</dbReference>
<dbReference type="EMBL" id="JAPJZH010000001">
    <property type="protein sequence ID" value="MDA4844102.1"/>
    <property type="molecule type" value="Genomic_DNA"/>
</dbReference>
<feature type="domain" description="HTH cro/C1-type" evidence="5">
    <location>
        <begin position="4"/>
        <end position="58"/>
    </location>
</feature>
<dbReference type="InterPro" id="IPR036286">
    <property type="entry name" value="LexA/Signal_pep-like_sf"/>
</dbReference>
<dbReference type="CDD" id="cd06529">
    <property type="entry name" value="S24_LexA-like"/>
    <property type="match status" value="1"/>
</dbReference>
<dbReference type="InterPro" id="IPR010982">
    <property type="entry name" value="Lambda_DNA-bd_dom_sf"/>
</dbReference>
<evidence type="ECO:0000313" key="7">
    <source>
        <dbReference type="Proteomes" id="UP001148313"/>
    </source>
</evidence>
<accession>A0ABT4VJ01</accession>
<comment type="caution">
    <text evidence="6">The sequence shown here is derived from an EMBL/GenBank/DDBJ whole genome shotgun (WGS) entry which is preliminary data.</text>
</comment>
<dbReference type="Pfam" id="PF13560">
    <property type="entry name" value="HTH_31"/>
    <property type="match status" value="1"/>
</dbReference>
<protein>
    <submittedName>
        <fullName evidence="6">Helix-turn-helix domain-containing protein</fullName>
    </submittedName>
</protein>
<dbReference type="SUPFAM" id="SSF47413">
    <property type="entry name" value="lambda repressor-like DNA-binding domains"/>
    <property type="match status" value="1"/>
</dbReference>
<dbReference type="InterPro" id="IPR039418">
    <property type="entry name" value="LexA-like"/>
</dbReference>
<keyword evidence="3" id="KW-0804">Transcription</keyword>
<dbReference type="Pfam" id="PF00717">
    <property type="entry name" value="Peptidase_S24"/>
    <property type="match status" value="1"/>
</dbReference>
<proteinExistence type="predicted"/>
<evidence type="ECO:0000256" key="1">
    <source>
        <dbReference type="ARBA" id="ARBA00023015"/>
    </source>
</evidence>
<sequence length="257" mass="27928">MNSIRQRREALGLTQAQLAERVATSQPQIRRLEAGERQLTKEWAERIAPHLGLSPSELMFGSASYDPPSPTGPPAGAAEHNRNKSAPDKEILVAMTQQIQSNTAGSDVPMQPLPANARLGDELPDPHLRIPVFGQAVGGVDGEFVMNGNRLDDVFSPPSLSSVAGAYAVYVAGESMEPRYFDGEIVFVNPSKRARRGDFVVAQIQAEEHGPALAYVKRFVRWNAEELVLAQYNPEKELHFPAGQVISVHLVVMGGAV</sequence>
<reference evidence="6" key="1">
    <citation type="submission" date="2022-11" db="EMBL/GenBank/DDBJ databases">
        <title>Hoeflea poritis sp. nov., isolated from scleractinian coral Porites lutea.</title>
        <authorList>
            <person name="Zhang G."/>
            <person name="Wei Q."/>
            <person name="Cai L."/>
        </authorList>
    </citation>
    <scope>NUCLEOTIDE SEQUENCE</scope>
    <source>
        <strain evidence="6">E7-10</strain>
    </source>
</reference>
<organism evidence="6 7">
    <name type="scientific">Hoeflea poritis</name>
    <dbReference type="NCBI Taxonomy" id="2993659"/>
    <lineage>
        <taxon>Bacteria</taxon>
        <taxon>Pseudomonadati</taxon>
        <taxon>Pseudomonadota</taxon>
        <taxon>Alphaproteobacteria</taxon>
        <taxon>Hyphomicrobiales</taxon>
        <taxon>Rhizobiaceae</taxon>
        <taxon>Hoeflea</taxon>
    </lineage>
</organism>
<evidence type="ECO:0000259" key="5">
    <source>
        <dbReference type="PROSITE" id="PS50943"/>
    </source>
</evidence>
<dbReference type="InterPro" id="IPR001387">
    <property type="entry name" value="Cro/C1-type_HTH"/>
</dbReference>
<evidence type="ECO:0000313" key="6">
    <source>
        <dbReference type="EMBL" id="MDA4844102.1"/>
    </source>
</evidence>
<name>A0ABT4VJ01_9HYPH</name>
<dbReference type="Gene3D" id="2.10.109.10">
    <property type="entry name" value="Umud Fragment, subunit A"/>
    <property type="match status" value="1"/>
</dbReference>
<feature type="region of interest" description="Disordered" evidence="4">
    <location>
        <begin position="58"/>
        <end position="82"/>
    </location>
</feature>